<evidence type="ECO:0000313" key="2">
    <source>
        <dbReference type="Proteomes" id="UP000629025"/>
    </source>
</evidence>
<evidence type="ECO:0000313" key="1">
    <source>
        <dbReference type="EMBL" id="GGC03711.1"/>
    </source>
</evidence>
<dbReference type="InterPro" id="IPR031982">
    <property type="entry name" value="PilE-like"/>
</dbReference>
<dbReference type="Pfam" id="PF16732">
    <property type="entry name" value="ComP_DUS"/>
    <property type="match status" value="1"/>
</dbReference>
<dbReference type="EMBL" id="BMIJ01000007">
    <property type="protein sequence ID" value="GGC03711.1"/>
    <property type="molecule type" value="Genomic_DNA"/>
</dbReference>
<organism evidence="1 2">
    <name type="scientific">Marinobacterium zhoushanense</name>
    <dbReference type="NCBI Taxonomy" id="1679163"/>
    <lineage>
        <taxon>Bacteria</taxon>
        <taxon>Pseudomonadati</taxon>
        <taxon>Pseudomonadota</taxon>
        <taxon>Gammaproteobacteria</taxon>
        <taxon>Oceanospirillales</taxon>
        <taxon>Oceanospirillaceae</taxon>
        <taxon>Marinobacterium</taxon>
    </lineage>
</organism>
<evidence type="ECO:0008006" key="3">
    <source>
        <dbReference type="Google" id="ProtNLM"/>
    </source>
</evidence>
<comment type="caution">
    <text evidence="1">The sequence shown here is derived from an EMBL/GenBank/DDBJ whole genome shotgun (WGS) entry which is preliminary data.</text>
</comment>
<name>A0ABQ1KQE4_9GAMM</name>
<sequence length="98" mass="10581">MREARRAEAQAVLLDAQIKQERYRAYNNSYATSAQLTAESLGLNSADYYTFTVTNVTSSTYTINAAPASGSDQVNDCGGATLTVNQSNTKTPASCWKD</sequence>
<accession>A0ABQ1KQE4</accession>
<dbReference type="Proteomes" id="UP000629025">
    <property type="component" value="Unassembled WGS sequence"/>
</dbReference>
<gene>
    <name evidence="1" type="ORF">GCM10011352_32420</name>
</gene>
<reference evidence="2" key="1">
    <citation type="journal article" date="2019" name="Int. J. Syst. Evol. Microbiol.">
        <title>The Global Catalogue of Microorganisms (GCM) 10K type strain sequencing project: providing services to taxonomists for standard genome sequencing and annotation.</title>
        <authorList>
            <consortium name="The Broad Institute Genomics Platform"/>
            <consortium name="The Broad Institute Genome Sequencing Center for Infectious Disease"/>
            <person name="Wu L."/>
            <person name="Ma J."/>
        </authorList>
    </citation>
    <scope>NUCLEOTIDE SEQUENCE [LARGE SCALE GENOMIC DNA]</scope>
    <source>
        <strain evidence="2">CGMCC 1.15341</strain>
    </source>
</reference>
<proteinExistence type="predicted"/>
<keyword evidence="2" id="KW-1185">Reference proteome</keyword>
<protein>
    <recommendedName>
        <fullName evidence="3">Type IV pilus assembly protein PilE</fullName>
    </recommendedName>
</protein>
<dbReference type="Gene3D" id="3.30.700.50">
    <property type="match status" value="1"/>
</dbReference>